<organism evidence="3 4">
    <name type="scientific">Hypericibacter adhaerens</name>
    <dbReference type="NCBI Taxonomy" id="2602016"/>
    <lineage>
        <taxon>Bacteria</taxon>
        <taxon>Pseudomonadati</taxon>
        <taxon>Pseudomonadota</taxon>
        <taxon>Alphaproteobacteria</taxon>
        <taxon>Rhodospirillales</taxon>
        <taxon>Dongiaceae</taxon>
        <taxon>Hypericibacter</taxon>
    </lineage>
</organism>
<reference evidence="3 4" key="1">
    <citation type="submission" date="2019-08" db="EMBL/GenBank/DDBJ databases">
        <title>Hyperibacter terrae gen. nov., sp. nov. and Hyperibacter viscosus sp. nov., two new members in the family Rhodospirillaceae isolated from the rhizosphere of Hypericum perforatum.</title>
        <authorList>
            <person name="Noviana Z."/>
        </authorList>
    </citation>
    <scope>NUCLEOTIDE SEQUENCE [LARGE SCALE GENOMIC DNA]</scope>
    <source>
        <strain evidence="3 4">R5959</strain>
    </source>
</reference>
<evidence type="ECO:0000313" key="4">
    <source>
        <dbReference type="Proteomes" id="UP000325797"/>
    </source>
</evidence>
<dbReference type="PANTHER" id="PTHR48413:SF1">
    <property type="entry name" value="PROTEIN HEAT-STRESS-ASSOCIATED 32"/>
    <property type="match status" value="1"/>
</dbReference>
<dbReference type="AlphaFoldDB" id="A0A5J6N759"/>
<evidence type="ECO:0000313" key="3">
    <source>
        <dbReference type="EMBL" id="QEX24855.1"/>
    </source>
</evidence>
<proteinExistence type="inferred from homology"/>
<feature type="region of interest" description="Disordered" evidence="2">
    <location>
        <begin position="269"/>
        <end position="301"/>
    </location>
</feature>
<comment type="similarity">
    <text evidence="1">Belongs to the phosphosulfolactate synthase family.</text>
</comment>
<dbReference type="PANTHER" id="PTHR48413">
    <property type="match status" value="1"/>
</dbReference>
<evidence type="ECO:0000256" key="2">
    <source>
        <dbReference type="SAM" id="MobiDB-lite"/>
    </source>
</evidence>
<evidence type="ECO:0000256" key="1">
    <source>
        <dbReference type="ARBA" id="ARBA00010424"/>
    </source>
</evidence>
<dbReference type="KEGG" id="hadh:FRZ61_47970"/>
<sequence length="301" mass="33074">MSRPERPWQGVWGLDAAVDRRLQRPRAHGITMVIDTGLGRMETADMLELAAPHIDHWKFAFGTSALMSLPLLRQKLELLAEHDVLTYPGGTLLEAAIVQQHCRVYMRRARELGFRAVEISDGTISLPPDRRKRVIACACDAGLVAITEVGKKDPAQQPDAGTLAEQALKDIEWGAAWVIVEARESGRGIGIYDDSGALRGDFLEDVTRRVGPAIDRLVWEAPRKDQQAALVGRFGANVNLGNIAARETLALEALRSGLRYETLTQIATREQRSGHWNPAQTEPAEPPPVDGIVIREPPGHG</sequence>
<accession>A0A5J6N759</accession>
<dbReference type="EMBL" id="CP042582">
    <property type="protein sequence ID" value="QEX24855.1"/>
    <property type="molecule type" value="Genomic_DNA"/>
</dbReference>
<dbReference type="InterPro" id="IPR013785">
    <property type="entry name" value="Aldolase_TIM"/>
</dbReference>
<protein>
    <submittedName>
        <fullName evidence="3">Phosphosulfolactate synthase</fullName>
    </submittedName>
</protein>
<dbReference type="Pfam" id="PF02679">
    <property type="entry name" value="ComA"/>
    <property type="match status" value="1"/>
</dbReference>
<dbReference type="SUPFAM" id="SSF102110">
    <property type="entry name" value="(2r)-phospho-3-sulfolactate synthase ComA"/>
    <property type="match status" value="1"/>
</dbReference>
<dbReference type="Gene3D" id="3.20.20.70">
    <property type="entry name" value="Aldolase class I"/>
    <property type="match status" value="1"/>
</dbReference>
<dbReference type="InterPro" id="IPR036112">
    <property type="entry name" value="ComA_synth_sf"/>
</dbReference>
<dbReference type="Proteomes" id="UP000325797">
    <property type="component" value="Chromosome"/>
</dbReference>
<gene>
    <name evidence="3" type="ORF">FRZ61_47970</name>
</gene>
<keyword evidence="4" id="KW-1185">Reference proteome</keyword>
<dbReference type="InterPro" id="IPR003830">
    <property type="entry name" value="ComA_synth"/>
</dbReference>
<name>A0A5J6N759_9PROT</name>